<dbReference type="NCBIfam" id="TIGR00026">
    <property type="entry name" value="hi_GC_TIGR00026"/>
    <property type="match status" value="1"/>
</dbReference>
<dbReference type="Pfam" id="PF04075">
    <property type="entry name" value="F420H2_quin_red"/>
    <property type="match status" value="1"/>
</dbReference>
<keyword evidence="2" id="KW-0472">Membrane</keyword>
<dbReference type="Gene3D" id="2.30.110.10">
    <property type="entry name" value="Electron Transport, Fmn-binding Protein, Chain A"/>
    <property type="match status" value="1"/>
</dbReference>
<dbReference type="AlphaFoldDB" id="A0A1G8J1X4"/>
<dbReference type="GO" id="GO:0016491">
    <property type="term" value="F:oxidoreductase activity"/>
    <property type="evidence" value="ECO:0007669"/>
    <property type="project" value="InterPro"/>
</dbReference>
<keyword evidence="2" id="KW-1133">Transmembrane helix</keyword>
<dbReference type="InterPro" id="IPR012349">
    <property type="entry name" value="Split_barrel_FMN-bd"/>
</dbReference>
<dbReference type="Proteomes" id="UP000198923">
    <property type="component" value="Unassembled WGS sequence"/>
</dbReference>
<evidence type="ECO:0000313" key="4">
    <source>
        <dbReference type="Proteomes" id="UP000198923"/>
    </source>
</evidence>
<evidence type="ECO:0000256" key="2">
    <source>
        <dbReference type="SAM" id="Phobius"/>
    </source>
</evidence>
<reference evidence="3 4" key="1">
    <citation type="submission" date="2016-10" db="EMBL/GenBank/DDBJ databases">
        <authorList>
            <person name="de Groot N.N."/>
        </authorList>
    </citation>
    <scope>NUCLEOTIDE SEQUENCE [LARGE SCALE GENOMIC DNA]</scope>
    <source>
        <strain evidence="3 4">CPCC 201354</strain>
    </source>
</reference>
<evidence type="ECO:0000313" key="3">
    <source>
        <dbReference type="EMBL" id="SDI25121.1"/>
    </source>
</evidence>
<feature type="region of interest" description="Disordered" evidence="1">
    <location>
        <begin position="153"/>
        <end position="184"/>
    </location>
</feature>
<gene>
    <name evidence="3" type="ORF">SAMN05421505_14049</name>
</gene>
<evidence type="ECO:0000256" key="1">
    <source>
        <dbReference type="SAM" id="MobiDB-lite"/>
    </source>
</evidence>
<feature type="compositionally biased region" description="Basic and acidic residues" evidence="1">
    <location>
        <begin position="166"/>
        <end position="184"/>
    </location>
</feature>
<organism evidence="3 4">
    <name type="scientific">Sinosporangium album</name>
    <dbReference type="NCBI Taxonomy" id="504805"/>
    <lineage>
        <taxon>Bacteria</taxon>
        <taxon>Bacillati</taxon>
        <taxon>Actinomycetota</taxon>
        <taxon>Actinomycetes</taxon>
        <taxon>Streptosporangiales</taxon>
        <taxon>Streptosporangiaceae</taxon>
        <taxon>Sinosporangium</taxon>
    </lineage>
</organism>
<keyword evidence="2" id="KW-0812">Transmembrane</keyword>
<sequence length="184" mass="20781">MAHFAEKPSGWSRTFYRAPIWLYRAGLGWILGNRFAFLATRGRNSGSRRETVVEVADLDRYSGTVYVVSGWGERSDWYRNLRAAPAVEIRVGSRRLEAPHHRRLGPAETLALLIRYGDAHPWEWKYLAPRLGLDGIPTRPDEVEHVRAIAFSPTAPESSIGPGKESAAHERVRAGENRHDGRKV</sequence>
<dbReference type="OrthoDB" id="163266at2"/>
<keyword evidence="4" id="KW-1185">Reference proteome</keyword>
<protein>
    <submittedName>
        <fullName evidence="3">Deazaflavin-dependent oxidoreductase, nitroreductase family</fullName>
    </submittedName>
</protein>
<dbReference type="STRING" id="504805.SAMN05421505_14049"/>
<name>A0A1G8J1X4_9ACTN</name>
<dbReference type="EMBL" id="FNCN01000040">
    <property type="protein sequence ID" value="SDI25121.1"/>
    <property type="molecule type" value="Genomic_DNA"/>
</dbReference>
<feature type="transmembrane region" description="Helical" evidence="2">
    <location>
        <begin position="20"/>
        <end position="39"/>
    </location>
</feature>
<dbReference type="RefSeq" id="WP_093174805.1">
    <property type="nucleotide sequence ID" value="NZ_FNCN01000040.1"/>
</dbReference>
<proteinExistence type="predicted"/>
<dbReference type="InterPro" id="IPR004378">
    <property type="entry name" value="F420H2_quin_Rdtase"/>
</dbReference>
<accession>A0A1G8J1X4</accession>